<dbReference type="EMBL" id="ACHB01000025">
    <property type="protein sequence ID" value="EEI93380.1"/>
    <property type="molecule type" value="Genomic_DNA"/>
</dbReference>
<dbReference type="Proteomes" id="UP000006241">
    <property type="component" value="Unassembled WGS sequence"/>
</dbReference>
<evidence type="ECO:0000313" key="3">
    <source>
        <dbReference type="EMBL" id="EEI93380.1"/>
    </source>
</evidence>
<feature type="region of interest" description="Disordered" evidence="1">
    <location>
        <begin position="685"/>
        <end position="725"/>
    </location>
</feature>
<dbReference type="InterPro" id="IPR008571">
    <property type="entry name" value="HerA-like"/>
</dbReference>
<dbReference type="InterPro" id="IPR002789">
    <property type="entry name" value="HerA_central"/>
</dbReference>
<feature type="domain" description="Helicase HerA central" evidence="2">
    <location>
        <begin position="168"/>
        <end position="351"/>
    </location>
</feature>
<dbReference type="InterPro" id="IPR027417">
    <property type="entry name" value="P-loop_NTPase"/>
</dbReference>
<dbReference type="PANTHER" id="PTHR42957:SF1">
    <property type="entry name" value="HELICASE MJ1565-RELATED"/>
    <property type="match status" value="1"/>
</dbReference>
<organism evidence="3 4">
    <name type="scientific">Sphingobacterium spiritivorum ATCC 33300</name>
    <dbReference type="NCBI Taxonomy" id="525372"/>
    <lineage>
        <taxon>Bacteria</taxon>
        <taxon>Pseudomonadati</taxon>
        <taxon>Bacteroidota</taxon>
        <taxon>Sphingobacteriia</taxon>
        <taxon>Sphingobacteriales</taxon>
        <taxon>Sphingobacteriaceae</taxon>
        <taxon>Sphingobacterium</taxon>
    </lineage>
</organism>
<reference evidence="3 4" key="1">
    <citation type="submission" date="2009-01" db="EMBL/GenBank/DDBJ databases">
        <authorList>
            <person name="Qin X."/>
            <person name="Bachman B."/>
            <person name="Battles P."/>
            <person name="Bell A."/>
            <person name="Bess C."/>
            <person name="Bickham C."/>
            <person name="Chaboub L."/>
            <person name="Chen D."/>
            <person name="Coyle M."/>
            <person name="Deiros D.R."/>
            <person name="Dinh H."/>
            <person name="Forbes L."/>
            <person name="Fowler G."/>
            <person name="Francisco L."/>
            <person name="Fu Q."/>
            <person name="Gubbala S."/>
            <person name="Hale W."/>
            <person name="Han Y."/>
            <person name="Hemphill L."/>
            <person name="Highlander S.K."/>
            <person name="Hirani K."/>
            <person name="Hogues M."/>
            <person name="Jackson L."/>
            <person name="Jakkamsetti A."/>
            <person name="Javaid M."/>
            <person name="Jiang H."/>
            <person name="Korchina V."/>
            <person name="Kovar C."/>
            <person name="Lara F."/>
            <person name="Lee S."/>
            <person name="Mata R."/>
            <person name="Mathew T."/>
            <person name="Moen C."/>
            <person name="Morales K."/>
            <person name="Munidasa M."/>
            <person name="Nazareth L."/>
            <person name="Ngo R."/>
            <person name="Nguyen L."/>
            <person name="Okwuonu G."/>
            <person name="Ongeri F."/>
            <person name="Patil S."/>
            <person name="Petrosino J."/>
            <person name="Pham C."/>
            <person name="Pham P."/>
            <person name="Pu L.-L."/>
            <person name="Puazo M."/>
            <person name="Raj R."/>
            <person name="Reid J."/>
            <person name="Rouhana J."/>
            <person name="Saada N."/>
            <person name="Shang Y."/>
            <person name="Simmons D."/>
            <person name="Thornton R."/>
            <person name="Warren J."/>
            <person name="Weissenberger G."/>
            <person name="Zhang J."/>
            <person name="Zhang L."/>
            <person name="Zhou C."/>
            <person name="Zhu D."/>
            <person name="Muzny D."/>
            <person name="Worley K."/>
            <person name="Gibbs R."/>
        </authorList>
    </citation>
    <scope>NUCLEOTIDE SEQUENCE [LARGE SCALE GENOMIC DNA]</scope>
    <source>
        <strain evidence="3 4">ATCC 33300</strain>
    </source>
</reference>
<dbReference type="RefSeq" id="WP_003006338.1">
    <property type="nucleotide sequence ID" value="NZ_GG668631.1"/>
</dbReference>
<evidence type="ECO:0000259" key="2">
    <source>
        <dbReference type="Pfam" id="PF01935"/>
    </source>
</evidence>
<dbReference type="Pfam" id="PF01935">
    <property type="entry name" value="DUF87"/>
    <property type="match status" value="1"/>
</dbReference>
<dbReference type="HOGENOM" id="CLU_023842_1_1_10"/>
<accession>C2FUP7</accession>
<sequence>MTKEDKQRVIGKVVAINSDRFSVELLSGLDNFNVSGFDDIHYFAQLNSYVIVPYQNYYIVAEVAGVREKDLNVPFSNPTDQILSKIQAGKFLEVLPIGTIKTNKENESNFDFGVSVYPTLYSDVLYIKEQELDTIFKTNKIKEKSCQNNEGCKNGNCQCKEKYTSLPIGKSTIFPDYAVKIDIDKFFGSHSAVLGNTGSGKSCTIASMLQTLYKFDEYSATGSTFIFFDVNGEYRQAFEHVGEGNTNIEVKNFAIDEVEEKDSIIQSFILPHWFLDIDEWALLLKASEKSQLPILRNALALAVLFQSGATNTVKNHILASCITQILRDETSSPSKKDRIKSILQKFYTTEINLSINFNGATFHNGIKTVNCTIENCLFIHFGEMKGIQHLFDYLEQRTDEGDYMFLSSNFYLPSYQSNQDFDFKLLEDALDLAILYEEAHGNRQIRDYCSSLITRFKSIKERDDFNFLTENKTNIEQHAYLNQFLGLEEKTKKSQVIIIDLNSANDETVEVISCVLSRLIFEKLKVAKYRNTFPVNLVLEEAHRYISTDSGKVFGDANRIFERIAKEGRKYGMFLLVSSQRPSELSRTVLSQCSNFIVHRIQNPEDLSHIRQITPHISETILKRLPSIPTQHALIFGHAVNLPTTFKVNEANPKPKSDNNEISRNWFREKDFDVYLDGEDLKKLNNEDKKDSVPSTVEADDDKTKTSKPIAGDMLKTLQNKFGQP</sequence>
<protein>
    <recommendedName>
        <fullName evidence="2">Helicase HerA central domain-containing protein</fullName>
    </recommendedName>
</protein>
<dbReference type="SUPFAM" id="SSF52540">
    <property type="entry name" value="P-loop containing nucleoside triphosphate hydrolases"/>
    <property type="match status" value="1"/>
</dbReference>
<dbReference type="PANTHER" id="PTHR42957">
    <property type="entry name" value="HELICASE MJ1565-RELATED"/>
    <property type="match status" value="1"/>
</dbReference>
<evidence type="ECO:0000256" key="1">
    <source>
        <dbReference type="SAM" id="MobiDB-lite"/>
    </source>
</evidence>
<proteinExistence type="predicted"/>
<dbReference type="Gene3D" id="3.40.50.300">
    <property type="entry name" value="P-loop containing nucleotide triphosphate hydrolases"/>
    <property type="match status" value="2"/>
</dbReference>
<gene>
    <name evidence="3" type="ORF">HMPREF0765_1053</name>
</gene>
<comment type="caution">
    <text evidence="3">The sequence shown here is derived from an EMBL/GenBank/DDBJ whole genome shotgun (WGS) entry which is preliminary data.</text>
</comment>
<evidence type="ECO:0000313" key="4">
    <source>
        <dbReference type="Proteomes" id="UP000006241"/>
    </source>
</evidence>
<name>C2FUP7_SPHSI</name>
<dbReference type="AlphaFoldDB" id="C2FUP7"/>